<comment type="function">
    <text evidence="8 9">Essential cell division protein that stabilizes the FtsZ protofilaments by cross-linking them and that serves as a cytoplasmic membrane anchor for the Z ring. Also required for the recruitment to the septal ring of downstream cell division proteins.</text>
</comment>
<keyword evidence="2 8" id="KW-0997">Cell inner membrane</keyword>
<comment type="similarity">
    <text evidence="8 9">Belongs to the ZipA family.</text>
</comment>
<keyword evidence="7 8" id="KW-0131">Cell cycle</keyword>
<evidence type="ECO:0000256" key="1">
    <source>
        <dbReference type="ARBA" id="ARBA00022475"/>
    </source>
</evidence>
<dbReference type="EMBL" id="CP035704">
    <property type="protein sequence ID" value="QBB70334.1"/>
    <property type="molecule type" value="Genomic_DNA"/>
</dbReference>
<dbReference type="AlphaFoldDB" id="A0A411HIT8"/>
<dbReference type="InterPro" id="IPR011919">
    <property type="entry name" value="Cell_div_ZipA"/>
</dbReference>
<dbReference type="Gene3D" id="3.30.1400.10">
    <property type="entry name" value="ZipA, C-terminal FtsZ-binding domain"/>
    <property type="match status" value="1"/>
</dbReference>
<gene>
    <name evidence="8 12" type="primary">zipA</name>
    <name evidence="12" type="ORF">ELE36_08135</name>
</gene>
<feature type="transmembrane region" description="Helical" evidence="8">
    <location>
        <begin position="12"/>
        <end position="30"/>
    </location>
</feature>
<evidence type="ECO:0000313" key="13">
    <source>
        <dbReference type="Proteomes" id="UP000291562"/>
    </source>
</evidence>
<evidence type="ECO:0000256" key="8">
    <source>
        <dbReference type="HAMAP-Rule" id="MF_00509"/>
    </source>
</evidence>
<feature type="domain" description="ZipA C-terminal FtsZ-binding" evidence="11">
    <location>
        <begin position="108"/>
        <end position="238"/>
    </location>
</feature>
<sequence>MDTQALSANELRIILGVLGVVVIALIYYFGRPKKPGQGKRILFKRSGGRIEPTLGEGEAEQGELKVNRDDISDEFHTFGEARSNGGAPAETAPPRDAHVGVRPPQQPIERIVTLFVTTRGAETIPGSDLVVAAEKAGLQFGNLNIFHRPVAGRPEAGPIFSVANMVKPGSFDMSKIDELQTPGVTFFMTLPGPLPALDAWDAMLPCAQRLAELLDGNVLDEERNALGRQRVAHIRDELRAFDRKQERNNIKPNW</sequence>
<dbReference type="GO" id="GO:0005886">
    <property type="term" value="C:plasma membrane"/>
    <property type="evidence" value="ECO:0007669"/>
    <property type="project" value="UniProtKB-SubCell"/>
</dbReference>
<proteinExistence type="inferred from homology"/>
<keyword evidence="13" id="KW-1185">Reference proteome</keyword>
<reference evidence="12 13" key="1">
    <citation type="submission" date="2019-01" db="EMBL/GenBank/DDBJ databases">
        <title>Pseudolysobacter antarctica gen. nov., sp. nov., isolated from Fildes Peninsula, Antarctica.</title>
        <authorList>
            <person name="Wei Z."/>
            <person name="Peng F."/>
        </authorList>
    </citation>
    <scope>NUCLEOTIDE SEQUENCE [LARGE SCALE GENOMIC DNA]</scope>
    <source>
        <strain evidence="12 13">AQ6-296</strain>
    </source>
</reference>
<dbReference type="PANTHER" id="PTHR38685">
    <property type="entry name" value="CELL DIVISION PROTEIN ZIPA"/>
    <property type="match status" value="1"/>
</dbReference>
<dbReference type="InterPro" id="IPR036765">
    <property type="entry name" value="ZipA_FtsZ-bd_C_sf"/>
</dbReference>
<accession>A0A411HIT8</accession>
<evidence type="ECO:0000256" key="2">
    <source>
        <dbReference type="ARBA" id="ARBA00022519"/>
    </source>
</evidence>
<dbReference type="NCBIfam" id="TIGR02205">
    <property type="entry name" value="septum_zipA"/>
    <property type="match status" value="1"/>
</dbReference>
<dbReference type="RefSeq" id="WP_129832593.1">
    <property type="nucleotide sequence ID" value="NZ_CP035704.1"/>
</dbReference>
<keyword evidence="1 8" id="KW-1003">Cell membrane</keyword>
<dbReference type="PANTHER" id="PTHR38685:SF1">
    <property type="entry name" value="CELL DIVISION PROTEIN ZIPA"/>
    <property type="match status" value="1"/>
</dbReference>
<dbReference type="Pfam" id="PF04354">
    <property type="entry name" value="ZipA_C"/>
    <property type="match status" value="1"/>
</dbReference>
<evidence type="ECO:0000259" key="11">
    <source>
        <dbReference type="SMART" id="SM00771"/>
    </source>
</evidence>
<evidence type="ECO:0000256" key="9">
    <source>
        <dbReference type="RuleBase" id="RU003612"/>
    </source>
</evidence>
<feature type="region of interest" description="Disordered" evidence="10">
    <location>
        <begin position="78"/>
        <end position="102"/>
    </location>
</feature>
<organism evidence="12 13">
    <name type="scientific">Pseudolysobacter antarcticus</name>
    <dbReference type="NCBI Taxonomy" id="2511995"/>
    <lineage>
        <taxon>Bacteria</taxon>
        <taxon>Pseudomonadati</taxon>
        <taxon>Pseudomonadota</taxon>
        <taxon>Gammaproteobacteria</taxon>
        <taxon>Lysobacterales</taxon>
        <taxon>Rhodanobacteraceae</taxon>
        <taxon>Pseudolysobacter</taxon>
    </lineage>
</organism>
<keyword evidence="3 8" id="KW-0132">Cell division</keyword>
<keyword evidence="5 8" id="KW-1133">Transmembrane helix</keyword>
<comment type="subcellular location">
    <subcellularLocation>
        <location evidence="8">Cell inner membrane</location>
        <topology evidence="8">Single-pass type I membrane protein</topology>
    </subcellularLocation>
    <text evidence="8">Localizes to the Z ring in an FtsZ-dependent manner.</text>
</comment>
<dbReference type="InterPro" id="IPR007449">
    <property type="entry name" value="ZipA_FtsZ-bd_C"/>
</dbReference>
<comment type="subunit">
    <text evidence="8">Interacts with FtsZ via their C-terminal domains.</text>
</comment>
<dbReference type="SMART" id="SM00771">
    <property type="entry name" value="ZipA_C"/>
    <property type="match status" value="1"/>
</dbReference>
<evidence type="ECO:0000313" key="12">
    <source>
        <dbReference type="EMBL" id="QBB70334.1"/>
    </source>
</evidence>
<evidence type="ECO:0000256" key="10">
    <source>
        <dbReference type="SAM" id="MobiDB-lite"/>
    </source>
</evidence>
<dbReference type="SUPFAM" id="SSF64383">
    <property type="entry name" value="Cell-division protein ZipA, C-terminal domain"/>
    <property type="match status" value="1"/>
</dbReference>
<keyword evidence="6 8" id="KW-0472">Membrane</keyword>
<dbReference type="Proteomes" id="UP000291562">
    <property type="component" value="Chromosome"/>
</dbReference>
<evidence type="ECO:0000256" key="5">
    <source>
        <dbReference type="ARBA" id="ARBA00022989"/>
    </source>
</evidence>
<dbReference type="GO" id="GO:0000917">
    <property type="term" value="P:division septum assembly"/>
    <property type="evidence" value="ECO:0007669"/>
    <property type="project" value="TreeGrafter"/>
</dbReference>
<dbReference type="GO" id="GO:0043093">
    <property type="term" value="P:FtsZ-dependent cytokinesis"/>
    <property type="evidence" value="ECO:0007669"/>
    <property type="project" value="UniProtKB-UniRule"/>
</dbReference>
<evidence type="ECO:0000256" key="4">
    <source>
        <dbReference type="ARBA" id="ARBA00022692"/>
    </source>
</evidence>
<evidence type="ECO:0000256" key="6">
    <source>
        <dbReference type="ARBA" id="ARBA00023136"/>
    </source>
</evidence>
<dbReference type="KEGG" id="xbc:ELE36_08135"/>
<keyword evidence="4 8" id="KW-0812">Transmembrane</keyword>
<evidence type="ECO:0000256" key="7">
    <source>
        <dbReference type="ARBA" id="ARBA00023306"/>
    </source>
</evidence>
<protein>
    <recommendedName>
        <fullName evidence="8 9">Cell division protein ZipA</fullName>
    </recommendedName>
</protein>
<dbReference type="HAMAP" id="MF_00509">
    <property type="entry name" value="ZipA"/>
    <property type="match status" value="1"/>
</dbReference>
<dbReference type="GO" id="GO:0032153">
    <property type="term" value="C:cell division site"/>
    <property type="evidence" value="ECO:0007669"/>
    <property type="project" value="UniProtKB-UniRule"/>
</dbReference>
<name>A0A411HIT8_9GAMM</name>
<dbReference type="OrthoDB" id="7054914at2"/>
<evidence type="ECO:0000256" key="3">
    <source>
        <dbReference type="ARBA" id="ARBA00022618"/>
    </source>
</evidence>